<dbReference type="SUPFAM" id="SSF49464">
    <property type="entry name" value="Carboxypeptidase regulatory domain-like"/>
    <property type="match status" value="1"/>
</dbReference>
<proteinExistence type="predicted"/>
<evidence type="ECO:0000313" key="3">
    <source>
        <dbReference type="EMBL" id="BCS94938.1"/>
    </source>
</evidence>
<dbReference type="InterPro" id="IPR008969">
    <property type="entry name" value="CarboxyPept-like_regulatory"/>
</dbReference>
<feature type="domain" description="DUF4382" evidence="2">
    <location>
        <begin position="32"/>
        <end position="191"/>
    </location>
</feature>
<dbReference type="Proteomes" id="UP001320148">
    <property type="component" value="Chromosome"/>
</dbReference>
<dbReference type="InterPro" id="IPR025491">
    <property type="entry name" value="DUF4382"/>
</dbReference>
<name>A0ABM7PCV6_9BACT</name>
<dbReference type="Pfam" id="PF14321">
    <property type="entry name" value="DUF4382"/>
    <property type="match status" value="1"/>
</dbReference>
<reference evidence="3 4" key="1">
    <citation type="submission" date="2021-02" db="EMBL/GenBank/DDBJ databases">
        <title>Complete genome of Desulfoluna sp. strain ASN36.</title>
        <authorList>
            <person name="Takahashi A."/>
            <person name="Kojima H."/>
            <person name="Fukui M."/>
        </authorList>
    </citation>
    <scope>NUCLEOTIDE SEQUENCE [LARGE SCALE GENOMIC DNA]</scope>
    <source>
        <strain evidence="3 4">ASN36</strain>
    </source>
</reference>
<dbReference type="Gene3D" id="2.60.40.1120">
    <property type="entry name" value="Carboxypeptidase-like, regulatory domain"/>
    <property type="match status" value="1"/>
</dbReference>
<keyword evidence="4" id="KW-1185">Reference proteome</keyword>
<evidence type="ECO:0000313" key="4">
    <source>
        <dbReference type="Proteomes" id="UP001320148"/>
    </source>
</evidence>
<protein>
    <recommendedName>
        <fullName evidence="2">DUF4382 domain-containing protein</fullName>
    </recommendedName>
</protein>
<sequence length="385" mass="40869">MNQRLIALIAAFFFIALAGCSSNSGSSSLGSGDLNVSLTDAPSPDYKAVYISVNQVEVKASSDNSENGWQVVDIVNKTINLLDLTGGILEDLGTRNLPAQTYNQLRLILADAPDDENNLNGDPHPHANYVILNDGSDTVHELKVPSGYQSGIKLVKQFTISVSGLTELILDFDAMKSVVQAGSSGQWILKPVIEVLDTVTLAGIGGSVTNSATPGVAQQAAWVSLQTDDSFALDHKDKVTTHASTLTDVAGSYLLRSEANTYNLIVFKEGFVPACRRVTTVSGSTITQNIALLTAAAPGTLEVTINGFSQEDESVTVSIRADGICGTGIPIFYEITSRSYSADGTYTFSLPPDNYTIVVYGDNMSTIRVTRDVTSGGTRVLTVNL</sequence>
<organism evidence="3 4">
    <name type="scientific">Desulfoluna limicola</name>
    <dbReference type="NCBI Taxonomy" id="2810562"/>
    <lineage>
        <taxon>Bacteria</taxon>
        <taxon>Pseudomonadati</taxon>
        <taxon>Thermodesulfobacteriota</taxon>
        <taxon>Desulfobacteria</taxon>
        <taxon>Desulfobacterales</taxon>
        <taxon>Desulfolunaceae</taxon>
        <taxon>Desulfoluna</taxon>
    </lineage>
</organism>
<gene>
    <name evidence="3" type="ORF">DSLASN_05700</name>
</gene>
<feature type="signal peptide" evidence="1">
    <location>
        <begin position="1"/>
        <end position="18"/>
    </location>
</feature>
<dbReference type="RefSeq" id="WP_236891236.1">
    <property type="nucleotide sequence ID" value="NZ_AP024488.1"/>
</dbReference>
<keyword evidence="1" id="KW-0732">Signal</keyword>
<accession>A0ABM7PCV6</accession>
<feature type="chain" id="PRO_5046654124" description="DUF4382 domain-containing protein" evidence="1">
    <location>
        <begin position="19"/>
        <end position="385"/>
    </location>
</feature>
<evidence type="ECO:0000259" key="2">
    <source>
        <dbReference type="Pfam" id="PF14321"/>
    </source>
</evidence>
<dbReference type="EMBL" id="AP024488">
    <property type="protein sequence ID" value="BCS94938.1"/>
    <property type="molecule type" value="Genomic_DNA"/>
</dbReference>
<evidence type="ECO:0000256" key="1">
    <source>
        <dbReference type="SAM" id="SignalP"/>
    </source>
</evidence>
<dbReference type="PROSITE" id="PS51257">
    <property type="entry name" value="PROKAR_LIPOPROTEIN"/>
    <property type="match status" value="1"/>
</dbReference>